<evidence type="ECO:0000256" key="13">
    <source>
        <dbReference type="ARBA" id="ARBA00022840"/>
    </source>
</evidence>
<comment type="catalytic activity">
    <reaction evidence="31">
        <text>1-hexadecanoyl-2-(9Z)-octadecenoyl-3-octadecanoyl-sn-glycerol + H2O = 1-hexadecanoyl-2-(9Z-octadecenoyl)-sn-glycerol + octadecanoate + H(+)</text>
        <dbReference type="Rhea" id="RHEA:41111"/>
        <dbReference type="ChEBI" id="CHEBI:15377"/>
        <dbReference type="ChEBI" id="CHEBI:15378"/>
        <dbReference type="ChEBI" id="CHEBI:25629"/>
        <dbReference type="ChEBI" id="CHEBI:75466"/>
        <dbReference type="ChEBI" id="CHEBI:77623"/>
    </reaction>
    <physiologicalReaction direction="left-to-right" evidence="31">
        <dbReference type="Rhea" id="RHEA:41112"/>
    </physiologicalReaction>
</comment>
<dbReference type="Pfam" id="PF00587">
    <property type="entry name" value="tRNA-synt_2b"/>
    <property type="match status" value="1"/>
</dbReference>
<dbReference type="STRING" id="568069.A0A1J1IPZ1"/>
<feature type="domain" description="Aminoacyl-transfer RNA synthetases class-II family profile" evidence="50">
    <location>
        <begin position="496"/>
        <end position="729"/>
    </location>
</feature>
<evidence type="ECO:0000256" key="26">
    <source>
        <dbReference type="ARBA" id="ARBA00033022"/>
    </source>
</evidence>
<dbReference type="InterPro" id="IPR036514">
    <property type="entry name" value="SGNH_hydro_sf"/>
</dbReference>
<evidence type="ECO:0000313" key="51">
    <source>
        <dbReference type="EMBL" id="CRL02307.1"/>
    </source>
</evidence>
<comment type="catalytic activity">
    <reaction evidence="29">
        <text>1,3-dihexadecanoyl-2-(9Z-octadecenoyl)glycerol + H2O = 1-hexadecanoyl-2-(9Z-octadecenoyl)-glycerol + hexadecanoate + H(+)</text>
        <dbReference type="Rhea" id="RHEA:40979"/>
        <dbReference type="ChEBI" id="CHEBI:7896"/>
        <dbReference type="ChEBI" id="CHEBI:15377"/>
        <dbReference type="ChEBI" id="CHEBI:15378"/>
        <dbReference type="ChEBI" id="CHEBI:75585"/>
        <dbReference type="ChEBI" id="CHEBI:75688"/>
    </reaction>
    <physiologicalReaction direction="left-to-right" evidence="29">
        <dbReference type="Rhea" id="RHEA:40980"/>
    </physiologicalReaction>
</comment>
<evidence type="ECO:0000256" key="10">
    <source>
        <dbReference type="ARBA" id="ARBA00022737"/>
    </source>
</evidence>
<comment type="catalytic activity">
    <reaction evidence="32">
        <text>2,3-di-(9Z)-octadecenoyl-sn-glycerol + H2O = 3-(9Z-octadecenoyl)-sn-glycerol + (9Z)-octadecenoate + H(+)</text>
        <dbReference type="Rhea" id="RHEA:42604"/>
        <dbReference type="ChEBI" id="CHEBI:15377"/>
        <dbReference type="ChEBI" id="CHEBI:15378"/>
        <dbReference type="ChEBI" id="CHEBI:30823"/>
        <dbReference type="ChEBI" id="CHEBI:75824"/>
        <dbReference type="ChEBI" id="CHEBI:75938"/>
    </reaction>
    <physiologicalReaction direction="left-to-right" evidence="32">
        <dbReference type="Rhea" id="RHEA:42605"/>
    </physiologicalReaction>
</comment>
<comment type="catalytic activity">
    <reaction evidence="49">
        <text>2-(9Z-octadecenoyl)-glycerol + H2O = glycerol + (9Z)-octadecenoate + H(+)</text>
        <dbReference type="Rhea" id="RHEA:38491"/>
        <dbReference type="ChEBI" id="CHEBI:15377"/>
        <dbReference type="ChEBI" id="CHEBI:15378"/>
        <dbReference type="ChEBI" id="CHEBI:17754"/>
        <dbReference type="ChEBI" id="CHEBI:30823"/>
        <dbReference type="ChEBI" id="CHEBI:73990"/>
    </reaction>
    <physiologicalReaction direction="left-to-right" evidence="49">
        <dbReference type="Rhea" id="RHEA:38492"/>
    </physiologicalReaction>
</comment>
<evidence type="ECO:0000256" key="34">
    <source>
        <dbReference type="ARBA" id="ARBA00048049"/>
    </source>
</evidence>
<dbReference type="InterPro" id="IPR001087">
    <property type="entry name" value="GDSL"/>
</dbReference>
<dbReference type="InterPro" id="IPR002314">
    <property type="entry name" value="aa-tRNA-synt_IIb"/>
</dbReference>
<keyword evidence="18" id="KW-0325">Glycoprotein</keyword>
<comment type="catalytic activity">
    <reaction evidence="42">
        <text>1-hexadecanoyl-sn-glycero-3-phosphocholine + H2O = sn-glycerol 3-phosphocholine + hexadecanoate + H(+)</text>
        <dbReference type="Rhea" id="RHEA:40435"/>
        <dbReference type="ChEBI" id="CHEBI:7896"/>
        <dbReference type="ChEBI" id="CHEBI:15377"/>
        <dbReference type="ChEBI" id="CHEBI:15378"/>
        <dbReference type="ChEBI" id="CHEBI:16870"/>
        <dbReference type="ChEBI" id="CHEBI:72998"/>
    </reaction>
    <physiologicalReaction direction="left-to-right" evidence="42">
        <dbReference type="Rhea" id="RHEA:40436"/>
    </physiologicalReaction>
</comment>
<comment type="catalytic activity">
    <reaction evidence="30">
        <text>1-(9Z-octadecenoyl)-glycerol + H2O = glycerol + (9Z)-octadecenoate + H(+)</text>
        <dbReference type="Rhea" id="RHEA:38487"/>
        <dbReference type="ChEBI" id="CHEBI:15377"/>
        <dbReference type="ChEBI" id="CHEBI:15378"/>
        <dbReference type="ChEBI" id="CHEBI:17754"/>
        <dbReference type="ChEBI" id="CHEBI:30823"/>
        <dbReference type="ChEBI" id="CHEBI:75342"/>
    </reaction>
    <physiologicalReaction direction="left-to-right" evidence="30">
        <dbReference type="Rhea" id="RHEA:38488"/>
    </physiologicalReaction>
</comment>
<evidence type="ECO:0000256" key="41">
    <source>
        <dbReference type="ARBA" id="ARBA00048613"/>
    </source>
</evidence>
<evidence type="ECO:0000256" key="35">
    <source>
        <dbReference type="ARBA" id="ARBA00048058"/>
    </source>
</evidence>
<dbReference type="GO" id="GO:0004828">
    <property type="term" value="F:serine-tRNA ligase activity"/>
    <property type="evidence" value="ECO:0007669"/>
    <property type="project" value="UniProtKB-EC"/>
</dbReference>
<dbReference type="GO" id="GO:0006434">
    <property type="term" value="P:seryl-tRNA aminoacylation"/>
    <property type="evidence" value="ECO:0007669"/>
    <property type="project" value="InterPro"/>
</dbReference>
<evidence type="ECO:0000256" key="28">
    <source>
        <dbReference type="ARBA" id="ARBA00047324"/>
    </source>
</evidence>
<evidence type="ECO:0000256" key="29">
    <source>
        <dbReference type="ARBA" id="ARBA00047363"/>
    </source>
</evidence>
<evidence type="ECO:0000256" key="1">
    <source>
        <dbReference type="ARBA" id="ARBA00004247"/>
    </source>
</evidence>
<evidence type="ECO:0000256" key="44">
    <source>
        <dbReference type="ARBA" id="ARBA00048869"/>
    </source>
</evidence>
<dbReference type="GO" id="GO:0004623">
    <property type="term" value="F:phospholipase A2 activity"/>
    <property type="evidence" value="ECO:0007669"/>
    <property type="project" value="UniProtKB-EC"/>
</dbReference>
<dbReference type="InterPro" id="IPR035547">
    <property type="entry name" value="Phospholipase_B"/>
</dbReference>
<protein>
    <recommendedName>
        <fullName evidence="5">Phospholipase B1, membrane-associated</fullName>
        <ecNumber evidence="4">6.1.1.11</ecNumber>
    </recommendedName>
    <alternativeName>
        <fullName evidence="22">Lysophospholipase</fullName>
    </alternativeName>
    <alternativeName>
        <fullName evidence="24">Phospholipase A2</fullName>
    </alternativeName>
    <alternativeName>
        <fullName evidence="26">Phospholipase B/lipase</fullName>
    </alternativeName>
    <alternativeName>
        <fullName evidence="23">Seryl-tRNA synthetase</fullName>
    </alternativeName>
    <alternativeName>
        <fullName evidence="25">Triacylglycerol lipase</fullName>
    </alternativeName>
</protein>
<comment type="catalytic activity">
    <reaction evidence="47">
        <text>1,2-dihexadecanoyl-sn-glycero-3-phosphocholine + 2 H2O = sn-glycerol 3-phosphocholine + 2 hexadecanoate + 2 H(+)</text>
        <dbReference type="Rhea" id="RHEA:40975"/>
        <dbReference type="ChEBI" id="CHEBI:7896"/>
        <dbReference type="ChEBI" id="CHEBI:15377"/>
        <dbReference type="ChEBI" id="CHEBI:15378"/>
        <dbReference type="ChEBI" id="CHEBI:16870"/>
        <dbReference type="ChEBI" id="CHEBI:72999"/>
    </reaction>
    <physiologicalReaction direction="left-to-right" evidence="47">
        <dbReference type="Rhea" id="RHEA:40976"/>
    </physiologicalReaction>
</comment>
<dbReference type="GO" id="GO:0006629">
    <property type="term" value="P:lipid metabolic process"/>
    <property type="evidence" value="ECO:0007669"/>
    <property type="project" value="UniProtKB-KW"/>
</dbReference>
<evidence type="ECO:0000256" key="24">
    <source>
        <dbReference type="ARBA" id="ARBA00031182"/>
    </source>
</evidence>
<evidence type="ECO:0000256" key="32">
    <source>
        <dbReference type="ARBA" id="ARBA00048011"/>
    </source>
</evidence>
<comment type="catalytic activity">
    <reaction evidence="19">
        <text>a triacylglycerol + H2O = a diacylglycerol + a fatty acid + H(+)</text>
        <dbReference type="Rhea" id="RHEA:12044"/>
        <dbReference type="ChEBI" id="CHEBI:15377"/>
        <dbReference type="ChEBI" id="CHEBI:15378"/>
        <dbReference type="ChEBI" id="CHEBI:17855"/>
        <dbReference type="ChEBI" id="CHEBI:18035"/>
        <dbReference type="ChEBI" id="CHEBI:28868"/>
        <dbReference type="EC" id="3.1.1.3"/>
    </reaction>
    <physiologicalReaction direction="left-to-right" evidence="19">
        <dbReference type="Rhea" id="RHEA:12045"/>
    </physiologicalReaction>
</comment>
<dbReference type="Proteomes" id="UP000183832">
    <property type="component" value="Unassembled WGS sequence"/>
</dbReference>
<accession>A0A1J1IPZ1</accession>
<comment type="catalytic activity">
    <reaction evidence="20">
        <text>1-hexadecanoyl-2-(9Z,12Z-octadecadienoyl)-sn-glycero-3-phosphocholine + H2O = (9Z,12Z)-octadecadienoate + 1-hexadecanoyl-sn-glycero-3-phosphocholine + H(+)</text>
        <dbReference type="Rhea" id="RHEA:40811"/>
        <dbReference type="ChEBI" id="CHEBI:15377"/>
        <dbReference type="ChEBI" id="CHEBI:15378"/>
        <dbReference type="ChEBI" id="CHEBI:30245"/>
        <dbReference type="ChEBI" id="CHEBI:72998"/>
        <dbReference type="ChEBI" id="CHEBI:73002"/>
    </reaction>
    <physiologicalReaction direction="left-to-right" evidence="20">
        <dbReference type="Rhea" id="RHEA:40812"/>
    </physiologicalReaction>
</comment>
<gene>
    <name evidence="51" type="primary">putative Serine--tRNA ligase</name>
    <name evidence="51" type="ORF">CLUMA_CG015368</name>
</gene>
<comment type="subcellular location">
    <subcellularLocation>
        <location evidence="1">Apical cell membrane</location>
        <topology evidence="1">Single-pass type I membrane protein</topology>
    </subcellularLocation>
</comment>
<keyword evidence="11" id="KW-0547">Nucleotide-binding</keyword>
<dbReference type="PROSITE" id="PS50862">
    <property type="entry name" value="AA_TRNA_LIGASE_II"/>
    <property type="match status" value="1"/>
</dbReference>
<evidence type="ECO:0000256" key="48">
    <source>
        <dbReference type="ARBA" id="ARBA00049372"/>
    </source>
</evidence>
<keyword evidence="10" id="KW-0677">Repeat</keyword>
<evidence type="ECO:0000256" key="15">
    <source>
        <dbReference type="ARBA" id="ARBA00023098"/>
    </source>
</evidence>
<dbReference type="Gene3D" id="3.30.930.10">
    <property type="entry name" value="Bira Bifunctional Protein, Domain 2"/>
    <property type="match status" value="1"/>
</dbReference>
<comment type="similarity">
    <text evidence="2">Belongs to the 'GDSL' lipolytic enzyme family. Phospholipase B1 subfamily.</text>
</comment>
<evidence type="ECO:0000256" key="12">
    <source>
        <dbReference type="ARBA" id="ARBA00022801"/>
    </source>
</evidence>
<evidence type="ECO:0000256" key="45">
    <source>
        <dbReference type="ARBA" id="ARBA00048872"/>
    </source>
</evidence>
<evidence type="ECO:0000256" key="5">
    <source>
        <dbReference type="ARBA" id="ARBA00015133"/>
    </source>
</evidence>
<keyword evidence="52" id="KW-1185">Reference proteome</keyword>
<keyword evidence="8" id="KW-0812">Transmembrane</keyword>
<evidence type="ECO:0000256" key="6">
    <source>
        <dbReference type="ARBA" id="ARBA00022475"/>
    </source>
</evidence>
<keyword evidence="9" id="KW-0732">Signal</keyword>
<comment type="catalytic activity">
    <reaction evidence="21">
        <text>a 1,2-diacyl-sn-glycero-3-phosphocholine + H2O = a 1-acyl-sn-glycero-3-phosphocholine + a fatty acid + H(+)</text>
        <dbReference type="Rhea" id="RHEA:15801"/>
        <dbReference type="ChEBI" id="CHEBI:15377"/>
        <dbReference type="ChEBI" id="CHEBI:15378"/>
        <dbReference type="ChEBI" id="CHEBI:28868"/>
        <dbReference type="ChEBI" id="CHEBI:57643"/>
        <dbReference type="ChEBI" id="CHEBI:58168"/>
        <dbReference type="EC" id="3.1.1.4"/>
    </reaction>
    <physiologicalReaction direction="left-to-right" evidence="21">
        <dbReference type="Rhea" id="RHEA:15802"/>
    </physiologicalReaction>
</comment>
<keyword evidence="15" id="KW-0443">Lipid metabolism</keyword>
<evidence type="ECO:0000259" key="50">
    <source>
        <dbReference type="PROSITE" id="PS50862"/>
    </source>
</evidence>
<evidence type="ECO:0000256" key="18">
    <source>
        <dbReference type="ARBA" id="ARBA00023180"/>
    </source>
</evidence>
<keyword evidence="7" id="KW-0436">Ligase</keyword>
<comment type="catalytic activity">
    <reaction evidence="40">
        <text>a 1-acyl-sn-glycero-3-phosphocholine + H2O = sn-glycerol 3-phosphocholine + a fatty acid + H(+)</text>
        <dbReference type="Rhea" id="RHEA:15177"/>
        <dbReference type="ChEBI" id="CHEBI:15377"/>
        <dbReference type="ChEBI" id="CHEBI:15378"/>
        <dbReference type="ChEBI" id="CHEBI:16870"/>
        <dbReference type="ChEBI" id="CHEBI:28868"/>
        <dbReference type="ChEBI" id="CHEBI:58168"/>
        <dbReference type="EC" id="3.1.1.5"/>
    </reaction>
    <physiologicalReaction direction="left-to-right" evidence="40">
        <dbReference type="Rhea" id="RHEA:15178"/>
    </physiologicalReaction>
</comment>
<dbReference type="Gene3D" id="3.40.50.1110">
    <property type="entry name" value="SGNH hydrolase"/>
    <property type="match status" value="1"/>
</dbReference>
<name>A0A1J1IPZ1_9DIPT</name>
<evidence type="ECO:0000256" key="11">
    <source>
        <dbReference type="ARBA" id="ARBA00022741"/>
    </source>
</evidence>
<dbReference type="AlphaFoldDB" id="A0A1J1IPZ1"/>
<evidence type="ECO:0000256" key="46">
    <source>
        <dbReference type="ARBA" id="ARBA00048939"/>
    </source>
</evidence>
<comment type="catalytic activity">
    <reaction evidence="44">
        <text>1,3-dihexadecanoyl-2-(9Z-octadecenoyl)glycerol + H2O = 1,3-dihexadecanoylglycerol + (9Z)-octadecenoate + H(+)</text>
        <dbReference type="Rhea" id="RHEA:40983"/>
        <dbReference type="ChEBI" id="CHEBI:15377"/>
        <dbReference type="ChEBI" id="CHEBI:15378"/>
        <dbReference type="ChEBI" id="CHEBI:30823"/>
        <dbReference type="ChEBI" id="CHEBI:75688"/>
        <dbReference type="ChEBI" id="CHEBI:77619"/>
    </reaction>
    <physiologicalReaction direction="left-to-right" evidence="44">
        <dbReference type="Rhea" id="RHEA:40984"/>
    </physiologicalReaction>
</comment>
<evidence type="ECO:0000256" key="19">
    <source>
        <dbReference type="ARBA" id="ARBA00023369"/>
    </source>
</evidence>
<evidence type="ECO:0000256" key="30">
    <source>
        <dbReference type="ARBA" id="ARBA00047438"/>
    </source>
</evidence>
<comment type="catalytic activity">
    <reaction evidence="46">
        <text>1-hexadecanoyl-2-(9Z)-octadecenoyl-3-octadecanoyl-sn-glycerol + H2O = 1-hexadecanoyl-3-octadecanoyl-sn-glycerol + (9Z)-octadecenoate + H(+)</text>
        <dbReference type="Rhea" id="RHEA:41103"/>
        <dbReference type="ChEBI" id="CHEBI:15377"/>
        <dbReference type="ChEBI" id="CHEBI:15378"/>
        <dbReference type="ChEBI" id="CHEBI:30823"/>
        <dbReference type="ChEBI" id="CHEBI:77623"/>
        <dbReference type="ChEBI" id="CHEBI:77624"/>
    </reaction>
    <physiologicalReaction direction="left-to-right" evidence="46">
        <dbReference type="Rhea" id="RHEA:41104"/>
    </physiologicalReaction>
</comment>
<dbReference type="SUPFAM" id="SSF52266">
    <property type="entry name" value="SGNH hydrolase"/>
    <property type="match status" value="1"/>
</dbReference>
<comment type="catalytic activity">
    <reaction evidence="43">
        <text>1-hexadecanoyl-2-(9Z-octadecenoyl)-sn-glycero-3-phosphocholine + H2O = 1-hexadecanoyl-sn-glycero-3-phosphocholine + (9Z)-octadecenoate + H(+)</text>
        <dbReference type="Rhea" id="RHEA:38779"/>
        <dbReference type="ChEBI" id="CHEBI:15377"/>
        <dbReference type="ChEBI" id="CHEBI:15378"/>
        <dbReference type="ChEBI" id="CHEBI:30823"/>
        <dbReference type="ChEBI" id="CHEBI:72998"/>
        <dbReference type="ChEBI" id="CHEBI:73001"/>
    </reaction>
    <physiologicalReaction direction="left-to-right" evidence="43">
        <dbReference type="Rhea" id="RHEA:38780"/>
    </physiologicalReaction>
</comment>
<evidence type="ECO:0000256" key="14">
    <source>
        <dbReference type="ARBA" id="ARBA00022989"/>
    </source>
</evidence>
<evidence type="ECO:0000256" key="39">
    <source>
        <dbReference type="ARBA" id="ARBA00048386"/>
    </source>
</evidence>
<comment type="similarity">
    <text evidence="3">Belongs to the class-II aminoacyl-tRNA synthetase family. Type-1 seryl-tRNA synthetase subfamily.</text>
</comment>
<evidence type="ECO:0000256" key="7">
    <source>
        <dbReference type="ARBA" id="ARBA00022598"/>
    </source>
</evidence>
<comment type="catalytic activity">
    <reaction evidence="34">
        <text>a 1-O-alkyl-2-acyl-sn-glycero-3-phosphocholine + H2O = a 1-O-alkyl-sn-glycero-3-phosphocholine + a fatty acid + H(+)</text>
        <dbReference type="Rhea" id="RHEA:36231"/>
        <dbReference type="ChEBI" id="CHEBI:15377"/>
        <dbReference type="ChEBI" id="CHEBI:15378"/>
        <dbReference type="ChEBI" id="CHEBI:28868"/>
        <dbReference type="ChEBI" id="CHEBI:30909"/>
        <dbReference type="ChEBI" id="CHEBI:36702"/>
        <dbReference type="EC" id="3.1.1.4"/>
    </reaction>
    <physiologicalReaction direction="left-to-right" evidence="34">
        <dbReference type="Rhea" id="RHEA:36232"/>
    </physiologicalReaction>
</comment>
<comment type="catalytic activity">
    <reaction evidence="28">
        <text>1-hexadecanoyl-2-(9Z)-octadecenoyl-3-octadecanoyl-sn-glycerol + H2O = 2-(9Z-octadecenoyl)-3-octadecanoyl-sn-glycerol + hexadecanoate + H(+)</text>
        <dbReference type="Rhea" id="RHEA:41107"/>
        <dbReference type="ChEBI" id="CHEBI:7896"/>
        <dbReference type="ChEBI" id="CHEBI:15377"/>
        <dbReference type="ChEBI" id="CHEBI:15378"/>
        <dbReference type="ChEBI" id="CHEBI:75558"/>
        <dbReference type="ChEBI" id="CHEBI:77623"/>
    </reaction>
    <physiologicalReaction direction="left-to-right" evidence="28">
        <dbReference type="Rhea" id="RHEA:41108"/>
    </physiologicalReaction>
</comment>
<evidence type="ECO:0000256" key="8">
    <source>
        <dbReference type="ARBA" id="ARBA00022692"/>
    </source>
</evidence>
<comment type="catalytic activity">
    <reaction evidence="33">
        <text>1-hexadecanoyl-2-(9Z-octadecenoyl)-sn-glycero-3-phospho-(1'-sn-glycerol) + H2O = 1-hexadecanoyl-sn-glycero-3-phospho-(1'-sn-glycerol) + (9Z)-octadecenoate + H(+)</text>
        <dbReference type="Rhea" id="RHEA:40919"/>
        <dbReference type="ChEBI" id="CHEBI:15377"/>
        <dbReference type="ChEBI" id="CHEBI:15378"/>
        <dbReference type="ChEBI" id="CHEBI:30823"/>
        <dbReference type="ChEBI" id="CHEBI:72841"/>
        <dbReference type="ChEBI" id="CHEBI:75158"/>
    </reaction>
    <physiologicalReaction direction="left-to-right" evidence="33">
        <dbReference type="Rhea" id="RHEA:40920"/>
    </physiologicalReaction>
</comment>
<evidence type="ECO:0000256" key="4">
    <source>
        <dbReference type="ARBA" id="ARBA00012840"/>
    </source>
</evidence>
<comment type="catalytic activity">
    <reaction evidence="37">
        <text>1-hexadecanoyl-2-(9Z,12Z-octadecadienoyl)-sn-glycero-3-phosphocholine + H2O = 2-(9Z,12Z-octadecadienoyl)-sn-glycero-3-phosphocholine + hexadecanoate + H(+)</text>
        <dbReference type="Rhea" id="RHEA:40971"/>
        <dbReference type="ChEBI" id="CHEBI:7896"/>
        <dbReference type="ChEBI" id="CHEBI:15377"/>
        <dbReference type="ChEBI" id="CHEBI:15378"/>
        <dbReference type="ChEBI" id="CHEBI:73002"/>
        <dbReference type="ChEBI" id="CHEBI:76084"/>
    </reaction>
    <physiologicalReaction direction="left-to-right" evidence="37">
        <dbReference type="Rhea" id="RHEA:40972"/>
    </physiologicalReaction>
</comment>
<dbReference type="EC" id="6.1.1.11" evidence="4"/>
<evidence type="ECO:0000256" key="40">
    <source>
        <dbReference type="ARBA" id="ARBA00048454"/>
    </source>
</evidence>
<evidence type="ECO:0000256" key="16">
    <source>
        <dbReference type="ARBA" id="ARBA00023136"/>
    </source>
</evidence>
<dbReference type="GO" id="GO:0005524">
    <property type="term" value="F:ATP binding"/>
    <property type="evidence" value="ECO:0007669"/>
    <property type="project" value="UniProtKB-KW"/>
</dbReference>
<dbReference type="SUPFAM" id="SSF55681">
    <property type="entry name" value="Class II aaRS and biotin synthetases"/>
    <property type="match status" value="1"/>
</dbReference>
<dbReference type="GO" id="GO:0016324">
    <property type="term" value="C:apical plasma membrane"/>
    <property type="evidence" value="ECO:0007669"/>
    <property type="project" value="UniProtKB-SubCell"/>
</dbReference>
<dbReference type="FunFam" id="3.40.50.1110:FF:000005">
    <property type="entry name" value="Phospholipase B1"/>
    <property type="match status" value="1"/>
</dbReference>
<dbReference type="CDD" id="cd01824">
    <property type="entry name" value="Phospholipase_B_like"/>
    <property type="match status" value="1"/>
</dbReference>
<evidence type="ECO:0000256" key="36">
    <source>
        <dbReference type="ARBA" id="ARBA00048227"/>
    </source>
</evidence>
<dbReference type="Pfam" id="PF00657">
    <property type="entry name" value="Lipase_GDSL"/>
    <property type="match status" value="1"/>
</dbReference>
<dbReference type="PANTHER" id="PTHR11778">
    <property type="entry name" value="SERYL-TRNA SYNTHETASE"/>
    <property type="match status" value="1"/>
</dbReference>
<evidence type="ECO:0000256" key="22">
    <source>
        <dbReference type="ARBA" id="ARBA00029723"/>
    </source>
</evidence>
<evidence type="ECO:0000256" key="27">
    <source>
        <dbReference type="ARBA" id="ARBA00045916"/>
    </source>
</evidence>
<evidence type="ECO:0000256" key="25">
    <source>
        <dbReference type="ARBA" id="ARBA00031485"/>
    </source>
</evidence>
<dbReference type="OrthoDB" id="10264585at2759"/>
<evidence type="ECO:0000256" key="21">
    <source>
        <dbReference type="ARBA" id="ARBA00023422"/>
    </source>
</evidence>
<comment type="catalytic activity">
    <reaction evidence="41">
        <text>1-hexadecanoyl-2-(9Z-octadecenoyl)-sn-glycero-3-phosphoethanolamine + H2O = 1-hexadecanoyl-sn-glycero-3-phosphoethanolamine + (9Z)-octadecenoate + H(+)</text>
        <dbReference type="Rhea" id="RHEA:40911"/>
        <dbReference type="ChEBI" id="CHEBI:15377"/>
        <dbReference type="ChEBI" id="CHEBI:15378"/>
        <dbReference type="ChEBI" id="CHEBI:30823"/>
        <dbReference type="ChEBI" id="CHEBI:73004"/>
        <dbReference type="ChEBI" id="CHEBI:73007"/>
    </reaction>
    <physiologicalReaction direction="left-to-right" evidence="41">
        <dbReference type="Rhea" id="RHEA:40912"/>
    </physiologicalReaction>
</comment>
<dbReference type="InterPro" id="IPR002317">
    <property type="entry name" value="Ser-tRNA-ligase_type_1"/>
</dbReference>
<evidence type="ECO:0000256" key="9">
    <source>
        <dbReference type="ARBA" id="ARBA00022729"/>
    </source>
</evidence>
<dbReference type="EMBL" id="CVRI01000057">
    <property type="protein sequence ID" value="CRL02307.1"/>
    <property type="molecule type" value="Genomic_DNA"/>
</dbReference>
<keyword evidence="12" id="KW-0378">Hydrolase</keyword>
<keyword evidence="14" id="KW-1133">Transmembrane helix</keyword>
<reference evidence="51 52" key="1">
    <citation type="submission" date="2015-04" db="EMBL/GenBank/DDBJ databases">
        <authorList>
            <person name="Syromyatnikov M.Y."/>
            <person name="Popov V.N."/>
        </authorList>
    </citation>
    <scope>NUCLEOTIDE SEQUENCE [LARGE SCALE GENOMIC DNA]</scope>
</reference>
<dbReference type="GO" id="GO:0004622">
    <property type="term" value="F:phosphatidylcholine lysophospholipase activity"/>
    <property type="evidence" value="ECO:0007669"/>
    <property type="project" value="UniProtKB-EC"/>
</dbReference>
<evidence type="ECO:0000256" key="2">
    <source>
        <dbReference type="ARBA" id="ARBA00009979"/>
    </source>
</evidence>
<comment type="catalytic activity">
    <reaction evidence="35">
        <text>1,2-di-(9Z-octadecenoyl)-sn-glycero-3-phosphocholine + H2O = 1-(9Z-octadecenoyl)-sn-glycero-3-phosphocholine + (9Z)-octadecenoate + H(+)</text>
        <dbReference type="Rhea" id="RHEA:40923"/>
        <dbReference type="ChEBI" id="CHEBI:15377"/>
        <dbReference type="ChEBI" id="CHEBI:15378"/>
        <dbReference type="ChEBI" id="CHEBI:28610"/>
        <dbReference type="ChEBI" id="CHEBI:30823"/>
        <dbReference type="ChEBI" id="CHEBI:74669"/>
    </reaction>
    <physiologicalReaction direction="left-to-right" evidence="35">
        <dbReference type="Rhea" id="RHEA:40924"/>
    </physiologicalReaction>
</comment>
<keyword evidence="13" id="KW-0067">ATP-binding</keyword>
<evidence type="ECO:0000256" key="33">
    <source>
        <dbReference type="ARBA" id="ARBA00048015"/>
    </source>
</evidence>
<evidence type="ECO:0000256" key="49">
    <source>
        <dbReference type="ARBA" id="ARBA00049461"/>
    </source>
</evidence>
<keyword evidence="16" id="KW-0472">Membrane</keyword>
<sequence>MSEVIKFQYKNYRTLFFTLIKNQIPSEAHKINLKLGRLQPQLTQNESFFCDTTTIPKKSKNIPQSVHELRPGDIDIVGAIGDSLTAGNGGMATNIFQVTIESKGVSFSIGGEKTWREYLTIPNILKEFNPNVYGYSVGDGLTIFKSSKFNAAELGAMSRDTPYMARVLINRIKTDPNVKPYHWKLITFLIGSNDFCLDFCHRQHPEEKVNEHERDLLNVFRTIRDNLNRTMLNVVLPPNMKVLVNFKGKPEQCEFMHKFECPCYFGSNRKKNHEKYFKIAEEWNKRVIEVANRDEFHDRKDFTINVQPFVRNFVFPTLSNGLHDFTYMSMDCFHLSQKGYAMAFSTLVTKRQEPTEVKSHKFSLSTPVYDEKFLLDEKNIENINENIKLRKGVGDIFKVHELRNNLKCQNLSHEENIKLNLQLQEEFKRIPNNTHPDVKHYGDHPKVIGYYNKKPEFNHKPLDFADICKAFNILRTEHMGNFSGSKSYILMKELAELEQALIRYTLEEILKHGFRLMSVPDILPSEVIKSCGMTTDGERNQVYRLLPSNLCLSGTSEMALAGYFAGNKLKEKELPVKVAAVSRCFRAESSSVLEERGIFRVHQFTKVEMFSVCRPSESPLILDEFKEIEINLFKNIGIHFQLLDMPPSELGAPAYRKYDIEAWMPGRNMWGEISSCSNCTDYQSRRLNIKVEESDEFAHTVNGTACAIPRMLIAIIESFQHEDGTVLIPKVLQKYMRCEKIMKNKTLPKLKLIKSLTSEKS</sequence>
<keyword evidence="17" id="KW-0030">Aminoacyl-tRNA synthetase</keyword>
<proteinExistence type="inferred from homology"/>
<evidence type="ECO:0000256" key="38">
    <source>
        <dbReference type="ARBA" id="ARBA00048374"/>
    </source>
</evidence>
<evidence type="ECO:0000256" key="17">
    <source>
        <dbReference type="ARBA" id="ARBA00023146"/>
    </source>
</evidence>
<dbReference type="InterPro" id="IPR006195">
    <property type="entry name" value="aa-tRNA-synth_II"/>
</dbReference>
<dbReference type="InterPro" id="IPR045864">
    <property type="entry name" value="aa-tRNA-synth_II/BPL/LPL"/>
</dbReference>
<evidence type="ECO:0000256" key="47">
    <source>
        <dbReference type="ARBA" id="ARBA00049363"/>
    </source>
</evidence>
<comment type="catalytic activity">
    <reaction evidence="45">
        <text>1-O-hexadecyl-2-(9Z)-octadecenoyl-sn-glycero-3-phosphocholine + H2O = 1-O-hexadecyl-sn-glycero-3-phosphocholine + (9Z)-octadecenoate + H(+)</text>
        <dbReference type="Rhea" id="RHEA:40915"/>
        <dbReference type="ChEBI" id="CHEBI:15377"/>
        <dbReference type="ChEBI" id="CHEBI:15378"/>
        <dbReference type="ChEBI" id="CHEBI:30823"/>
        <dbReference type="ChEBI" id="CHEBI:34112"/>
        <dbReference type="ChEBI" id="CHEBI:64496"/>
    </reaction>
    <physiologicalReaction direction="left-to-right" evidence="45">
        <dbReference type="Rhea" id="RHEA:40916"/>
    </physiologicalReaction>
</comment>
<comment type="catalytic activity">
    <reaction evidence="38">
        <text>1-octadecanoyl-2-(9Z,12Z)-octadecadienoyl-sn-glycerol + H2O = 1-octadecanoyl-sn-glycerol + (9Z,12Z)-octadecadienoate + H(+)</text>
        <dbReference type="Rhea" id="RHEA:40927"/>
        <dbReference type="ChEBI" id="CHEBI:15377"/>
        <dbReference type="ChEBI" id="CHEBI:15378"/>
        <dbReference type="ChEBI" id="CHEBI:30245"/>
        <dbReference type="ChEBI" id="CHEBI:75550"/>
        <dbReference type="ChEBI" id="CHEBI:77097"/>
    </reaction>
    <physiologicalReaction direction="left-to-right" evidence="38">
        <dbReference type="Rhea" id="RHEA:40928"/>
    </physiologicalReaction>
</comment>
<comment type="function">
    <text evidence="27">Calcium-independent membrane-associated phospholipase that catalyzes complete diacylation of phospholipids by hydrolyzing both sn-1 and sn-2 fatty acyl chains attached to the glycerol backbone (phospholipase B activity). Has dual phospholipase and lysophospholipase activities toward diacylphospholipids. Preferentially cleaves sn-2 ester bonds over sn-1 bonds. Acts as a lipase toward glycerolipid substrates. Hydrolyzes fatty acyl chains of diacylglycerols with preference for the sn-2 position and of triacylglycerols with not positional selectivity. May also hydrolyze long chain retinyl esters such as retinyl palmitate. May contribute to digestion of dietary phospholipids, glycerolipids and retinoids, facilitating lipid absorption at the brush border.</text>
</comment>
<evidence type="ECO:0000256" key="20">
    <source>
        <dbReference type="ARBA" id="ARBA00023408"/>
    </source>
</evidence>
<organism evidence="51 52">
    <name type="scientific">Clunio marinus</name>
    <dbReference type="NCBI Taxonomy" id="568069"/>
    <lineage>
        <taxon>Eukaryota</taxon>
        <taxon>Metazoa</taxon>
        <taxon>Ecdysozoa</taxon>
        <taxon>Arthropoda</taxon>
        <taxon>Hexapoda</taxon>
        <taxon>Insecta</taxon>
        <taxon>Pterygota</taxon>
        <taxon>Neoptera</taxon>
        <taxon>Endopterygota</taxon>
        <taxon>Diptera</taxon>
        <taxon>Nematocera</taxon>
        <taxon>Chironomoidea</taxon>
        <taxon>Chironomidae</taxon>
        <taxon>Clunio</taxon>
    </lineage>
</organism>
<dbReference type="FunFam" id="3.30.930.10:FF:000078">
    <property type="entry name" value="Seryl-tRNA synthetase"/>
    <property type="match status" value="1"/>
</dbReference>
<evidence type="ECO:0000256" key="23">
    <source>
        <dbReference type="ARBA" id="ARBA00031113"/>
    </source>
</evidence>
<evidence type="ECO:0000256" key="37">
    <source>
        <dbReference type="ARBA" id="ARBA00048362"/>
    </source>
</evidence>
<evidence type="ECO:0000256" key="43">
    <source>
        <dbReference type="ARBA" id="ARBA00048699"/>
    </source>
</evidence>
<evidence type="ECO:0000256" key="42">
    <source>
        <dbReference type="ARBA" id="ARBA00048656"/>
    </source>
</evidence>
<comment type="catalytic activity">
    <reaction evidence="39">
        <text>1,2,3-tri-(9Z-octadecenoyl)-glycerol + H2O = di-(9Z)-octadecenoylglycerol + (9Z)-octadecenoate + H(+)</text>
        <dbReference type="Rhea" id="RHEA:38575"/>
        <dbReference type="ChEBI" id="CHEBI:15377"/>
        <dbReference type="ChEBI" id="CHEBI:15378"/>
        <dbReference type="ChEBI" id="CHEBI:30823"/>
        <dbReference type="ChEBI" id="CHEBI:53753"/>
        <dbReference type="ChEBI" id="CHEBI:75945"/>
    </reaction>
    <physiologicalReaction direction="left-to-right" evidence="39">
        <dbReference type="Rhea" id="RHEA:38576"/>
    </physiologicalReaction>
</comment>
<evidence type="ECO:0000256" key="3">
    <source>
        <dbReference type="ARBA" id="ARBA00010728"/>
    </source>
</evidence>
<keyword evidence="6" id="KW-1003">Cell membrane</keyword>
<dbReference type="GO" id="GO:0004806">
    <property type="term" value="F:triacylglycerol lipase activity"/>
    <property type="evidence" value="ECO:0007669"/>
    <property type="project" value="UniProtKB-EC"/>
</dbReference>
<comment type="catalytic activity">
    <reaction evidence="36">
        <text>1,2-dihexadecanoyl-sn-glycero-3-phosphocholine + H2O = 1-hexadecanoyl-sn-glycero-3-phosphocholine + hexadecanoate + H(+)</text>
        <dbReference type="Rhea" id="RHEA:41223"/>
        <dbReference type="ChEBI" id="CHEBI:7896"/>
        <dbReference type="ChEBI" id="CHEBI:15377"/>
        <dbReference type="ChEBI" id="CHEBI:15378"/>
        <dbReference type="ChEBI" id="CHEBI:72998"/>
        <dbReference type="ChEBI" id="CHEBI:72999"/>
    </reaction>
    <physiologicalReaction direction="left-to-right" evidence="36">
        <dbReference type="Rhea" id="RHEA:41224"/>
    </physiologicalReaction>
</comment>
<evidence type="ECO:0000256" key="31">
    <source>
        <dbReference type="ARBA" id="ARBA00047459"/>
    </source>
</evidence>
<comment type="catalytic activity">
    <reaction evidence="48">
        <text>1,3-di-(9Z-octadecenoyl)-glycerol + H2O = 1-(9Z-octadecenoyl)-glycerol + (9Z)-octadecenoate + H(+)</text>
        <dbReference type="Rhea" id="RHEA:39939"/>
        <dbReference type="ChEBI" id="CHEBI:15377"/>
        <dbReference type="ChEBI" id="CHEBI:15378"/>
        <dbReference type="ChEBI" id="CHEBI:30823"/>
        <dbReference type="ChEBI" id="CHEBI:75342"/>
        <dbReference type="ChEBI" id="CHEBI:75735"/>
    </reaction>
    <physiologicalReaction direction="left-to-right" evidence="48">
        <dbReference type="Rhea" id="RHEA:39940"/>
    </physiologicalReaction>
</comment>
<evidence type="ECO:0000313" key="52">
    <source>
        <dbReference type="Proteomes" id="UP000183832"/>
    </source>
</evidence>
<dbReference type="NCBIfam" id="TIGR00414">
    <property type="entry name" value="serS"/>
    <property type="match status" value="1"/>
</dbReference>